<dbReference type="InterPro" id="IPR050679">
    <property type="entry name" value="Bact_HTH_transcr_reg"/>
</dbReference>
<dbReference type="CDD" id="cd07377">
    <property type="entry name" value="WHTH_GntR"/>
    <property type="match status" value="1"/>
</dbReference>
<keyword evidence="3" id="KW-0804">Transcription</keyword>
<feature type="domain" description="HTH gntR-type" evidence="4">
    <location>
        <begin position="57"/>
        <end position="125"/>
    </location>
</feature>
<evidence type="ECO:0000256" key="2">
    <source>
        <dbReference type="ARBA" id="ARBA00023125"/>
    </source>
</evidence>
<dbReference type="PANTHER" id="PTHR44846">
    <property type="entry name" value="MANNOSYL-D-GLYCERATE TRANSPORT/METABOLISM SYSTEM REPRESSOR MNGR-RELATED"/>
    <property type="match status" value="1"/>
</dbReference>
<reference evidence="5 6" key="1">
    <citation type="submission" date="2017-05" db="EMBL/GenBank/DDBJ databases">
        <title>Complete and WGS of Bordetella genogroups.</title>
        <authorList>
            <person name="Spilker T."/>
            <person name="LiPuma J."/>
        </authorList>
    </citation>
    <scope>NUCLEOTIDE SEQUENCE [LARGE SCALE GENOMIC DNA]</scope>
    <source>
        <strain evidence="5 6">AU17164</strain>
    </source>
</reference>
<dbReference type="InterPro" id="IPR036390">
    <property type="entry name" value="WH_DNA-bd_sf"/>
</dbReference>
<dbReference type="InterPro" id="IPR011663">
    <property type="entry name" value="UTRA"/>
</dbReference>
<proteinExistence type="predicted"/>
<dbReference type="PANTHER" id="PTHR44846:SF1">
    <property type="entry name" value="MANNOSYL-D-GLYCERATE TRANSPORT_METABOLISM SYSTEM REPRESSOR MNGR-RELATED"/>
    <property type="match status" value="1"/>
</dbReference>
<evidence type="ECO:0000259" key="4">
    <source>
        <dbReference type="PROSITE" id="PS50949"/>
    </source>
</evidence>
<dbReference type="InterPro" id="IPR036388">
    <property type="entry name" value="WH-like_DNA-bd_sf"/>
</dbReference>
<dbReference type="InterPro" id="IPR028978">
    <property type="entry name" value="Chorismate_lyase_/UTRA_dom_sf"/>
</dbReference>
<evidence type="ECO:0000313" key="6">
    <source>
        <dbReference type="Proteomes" id="UP000194139"/>
    </source>
</evidence>
<dbReference type="Gene3D" id="3.40.1410.10">
    <property type="entry name" value="Chorismate lyase-like"/>
    <property type="match status" value="1"/>
</dbReference>
<gene>
    <name evidence="5" type="ORF">CAL13_20295</name>
</gene>
<protein>
    <recommendedName>
        <fullName evidence="4">HTH gntR-type domain-containing protein</fullName>
    </recommendedName>
</protein>
<dbReference type="EMBL" id="CP021109">
    <property type="protein sequence ID" value="ARP88291.1"/>
    <property type="molecule type" value="Genomic_DNA"/>
</dbReference>
<evidence type="ECO:0000313" key="5">
    <source>
        <dbReference type="EMBL" id="ARP88291.1"/>
    </source>
</evidence>
<dbReference type="SUPFAM" id="SSF64288">
    <property type="entry name" value="Chorismate lyase-like"/>
    <property type="match status" value="1"/>
</dbReference>
<dbReference type="GO" id="GO:0003700">
    <property type="term" value="F:DNA-binding transcription factor activity"/>
    <property type="evidence" value="ECO:0007669"/>
    <property type="project" value="InterPro"/>
</dbReference>
<keyword evidence="6" id="KW-1185">Reference proteome</keyword>
<dbReference type="GO" id="GO:0003677">
    <property type="term" value="F:DNA binding"/>
    <property type="evidence" value="ECO:0007669"/>
    <property type="project" value="UniProtKB-KW"/>
</dbReference>
<dbReference type="Proteomes" id="UP000194139">
    <property type="component" value="Chromosome"/>
</dbReference>
<dbReference type="SUPFAM" id="SSF46785">
    <property type="entry name" value="Winged helix' DNA-binding domain"/>
    <property type="match status" value="1"/>
</dbReference>
<dbReference type="Gene3D" id="1.10.10.10">
    <property type="entry name" value="Winged helix-like DNA-binding domain superfamily/Winged helix DNA-binding domain"/>
    <property type="match status" value="1"/>
</dbReference>
<dbReference type="AlphaFoldDB" id="A0A1W6Z4V1"/>
<dbReference type="PROSITE" id="PS50949">
    <property type="entry name" value="HTH_GNTR"/>
    <property type="match status" value="1"/>
</dbReference>
<dbReference type="Pfam" id="PF07702">
    <property type="entry name" value="UTRA"/>
    <property type="match status" value="1"/>
</dbReference>
<dbReference type="InterPro" id="IPR000524">
    <property type="entry name" value="Tscrpt_reg_HTH_GntR"/>
</dbReference>
<keyword evidence="2" id="KW-0238">DNA-binding</keyword>
<name>A0A1W6Z4V1_9BORD</name>
<dbReference type="GO" id="GO:0045892">
    <property type="term" value="P:negative regulation of DNA-templated transcription"/>
    <property type="evidence" value="ECO:0007669"/>
    <property type="project" value="TreeGrafter"/>
</dbReference>
<keyword evidence="1" id="KW-0805">Transcription regulation</keyword>
<organism evidence="5 6">
    <name type="scientific">Bordetella genomosp. 9</name>
    <dbReference type="NCBI Taxonomy" id="1416803"/>
    <lineage>
        <taxon>Bacteria</taxon>
        <taxon>Pseudomonadati</taxon>
        <taxon>Pseudomonadota</taxon>
        <taxon>Betaproteobacteria</taxon>
        <taxon>Burkholderiales</taxon>
        <taxon>Alcaligenaceae</taxon>
        <taxon>Bordetella</taxon>
    </lineage>
</organism>
<evidence type="ECO:0000256" key="1">
    <source>
        <dbReference type="ARBA" id="ARBA00023015"/>
    </source>
</evidence>
<dbReference type="SMART" id="SM00345">
    <property type="entry name" value="HTH_GNTR"/>
    <property type="match status" value="1"/>
</dbReference>
<dbReference type="Pfam" id="PF00392">
    <property type="entry name" value="GntR"/>
    <property type="match status" value="1"/>
</dbReference>
<sequence length="297" mass="32923">MYVQYGRRGSLSIANHANSDGAFARAAFTIHLFSESMRTNPSADGSDYAGALAGGRNPLYVALAKTLAADIHGGRYPIGSTLPTEGELSLRYGVSRHTVRQALRELKEEGLLWSRPGIGTKVRARPESPRFFSGIHNISDLLQFVDATEMHVKSRREIVADDAFAELLHCQPGQAWSETNIVRKVPGGDTPLCYLQAYLRPEYAGAIGRTRIIKRPIYSLVEERYGVRIVEVLQEITAAQLTREMAQALKADEGQAALRISRYYLDRQGTIVEVGIGHYPSGRYTQSTRFRAHSAEE</sequence>
<evidence type="ECO:0000256" key="3">
    <source>
        <dbReference type="ARBA" id="ARBA00023163"/>
    </source>
</evidence>
<dbReference type="PRINTS" id="PR00035">
    <property type="entry name" value="HTHGNTR"/>
</dbReference>
<accession>A0A1W6Z4V1</accession>
<dbReference type="SMART" id="SM00866">
    <property type="entry name" value="UTRA"/>
    <property type="match status" value="1"/>
</dbReference>